<sequence length="108" mass="12389">MTVSQSPQSLVLQSTSRQNQIKQVLSVKLFLTQIKVINYRREIRFERFNWDYWANGEGCAKEAMIRINQVLLSHESFLGAFPSVNHSNIAAATWLSVVNNGDENEEFV</sequence>
<organism evidence="1">
    <name type="scientific">Spongospora subterranea</name>
    <dbReference type="NCBI Taxonomy" id="70186"/>
    <lineage>
        <taxon>Eukaryota</taxon>
        <taxon>Sar</taxon>
        <taxon>Rhizaria</taxon>
        <taxon>Endomyxa</taxon>
        <taxon>Phytomyxea</taxon>
        <taxon>Plasmodiophorida</taxon>
        <taxon>Plasmodiophoridae</taxon>
        <taxon>Spongospora</taxon>
    </lineage>
</organism>
<accession>A0A0H5RC97</accession>
<dbReference type="AlphaFoldDB" id="A0A0H5RC97"/>
<dbReference type="EMBL" id="HACM01011221">
    <property type="protein sequence ID" value="CRZ11663.1"/>
    <property type="molecule type" value="Transcribed_RNA"/>
</dbReference>
<evidence type="ECO:0000313" key="1">
    <source>
        <dbReference type="EMBL" id="CRZ11663.1"/>
    </source>
</evidence>
<name>A0A0H5RC97_9EUKA</name>
<reference evidence="1" key="1">
    <citation type="submission" date="2015-04" db="EMBL/GenBank/DDBJ databases">
        <title>The genome sequence of the plant pathogenic Rhizarian Plasmodiophora brassicae reveals insights in its biotrophic life cycle and the origin of chitin synthesis.</title>
        <authorList>
            <person name="Schwelm A."/>
            <person name="Fogelqvist J."/>
            <person name="Knaust A."/>
            <person name="Julke S."/>
            <person name="Lilja T."/>
            <person name="Dhandapani V."/>
            <person name="Bonilla-Rosso G."/>
            <person name="Karlsson M."/>
            <person name="Shevchenko A."/>
            <person name="Choi S.R."/>
            <person name="Kim H.G."/>
            <person name="Park J.Y."/>
            <person name="Lim Y.P."/>
            <person name="Ludwig-Muller J."/>
            <person name="Dixelius C."/>
        </authorList>
    </citation>
    <scope>NUCLEOTIDE SEQUENCE</scope>
    <source>
        <tissue evidence="1">Potato root galls</tissue>
    </source>
</reference>
<proteinExistence type="predicted"/>
<protein>
    <submittedName>
        <fullName evidence="1">Uncharacterized protein</fullName>
    </submittedName>
</protein>